<gene>
    <name evidence="2" type="ORF">FA047_17020</name>
</gene>
<feature type="chain" id="PRO_5020346407" evidence="1">
    <location>
        <begin position="21"/>
        <end position="234"/>
    </location>
</feature>
<dbReference type="AlphaFoldDB" id="A0A4U1CDT1"/>
<dbReference type="OrthoDB" id="1118734at2"/>
<name>A0A4U1CDT1_9SPHI</name>
<organism evidence="2 3">
    <name type="scientific">Pedobacter frigoris</name>
    <dbReference type="NCBI Taxonomy" id="2571272"/>
    <lineage>
        <taxon>Bacteria</taxon>
        <taxon>Pseudomonadati</taxon>
        <taxon>Bacteroidota</taxon>
        <taxon>Sphingobacteriia</taxon>
        <taxon>Sphingobacteriales</taxon>
        <taxon>Sphingobacteriaceae</taxon>
        <taxon>Pedobacter</taxon>
    </lineage>
</organism>
<evidence type="ECO:0000313" key="3">
    <source>
        <dbReference type="Proteomes" id="UP000307244"/>
    </source>
</evidence>
<keyword evidence="3" id="KW-1185">Reference proteome</keyword>
<evidence type="ECO:0000313" key="2">
    <source>
        <dbReference type="EMBL" id="TKC04288.1"/>
    </source>
</evidence>
<keyword evidence="1" id="KW-0732">Signal</keyword>
<dbReference type="RefSeq" id="WP_136837281.1">
    <property type="nucleotide sequence ID" value="NZ_SWBQ01000005.1"/>
</dbReference>
<evidence type="ECO:0000256" key="1">
    <source>
        <dbReference type="SAM" id="SignalP"/>
    </source>
</evidence>
<dbReference type="EMBL" id="SWBQ01000005">
    <property type="protein sequence ID" value="TKC04288.1"/>
    <property type="molecule type" value="Genomic_DNA"/>
</dbReference>
<protein>
    <submittedName>
        <fullName evidence="2">DUF2490 domain-containing protein</fullName>
    </submittedName>
</protein>
<reference evidence="2 3" key="1">
    <citation type="submission" date="2019-04" db="EMBL/GenBank/DDBJ databases">
        <title>Pedobacter sp. RP-3-15 sp. nov., isolated from Arctic soil.</title>
        <authorList>
            <person name="Dahal R.H."/>
            <person name="Kim D.-U."/>
        </authorList>
    </citation>
    <scope>NUCLEOTIDE SEQUENCE [LARGE SCALE GENOMIC DNA]</scope>
    <source>
        <strain evidence="2 3">RP-3-15</strain>
    </source>
</reference>
<sequence>MKRLLFIAALSCLLSTKVLAQTTHQNTGWLFLMNSTKINEKWGAHFDLQLRSSDNWEDVRNLLIRPGVTYFIDKQNDVTLGYLFTQTYSQAAGVKNALTENRIWQQYIHKHKISSVNISHRFRLEQRFIERANNDDLFAQRARYFVRALIPLQKKEDAFDKGPFAALQNELFFNIQGKSGLNGHVFDQNRAYLAAGYRFSKKMDVEAGYMNQAVKGAVSNTNNNIIQLAVYTRF</sequence>
<accession>A0A4U1CDT1</accession>
<feature type="signal peptide" evidence="1">
    <location>
        <begin position="1"/>
        <end position="20"/>
    </location>
</feature>
<dbReference type="Proteomes" id="UP000307244">
    <property type="component" value="Unassembled WGS sequence"/>
</dbReference>
<dbReference type="InterPro" id="IPR019619">
    <property type="entry name" value="DUF2490"/>
</dbReference>
<dbReference type="Pfam" id="PF10677">
    <property type="entry name" value="DUF2490"/>
    <property type="match status" value="1"/>
</dbReference>
<proteinExistence type="predicted"/>
<comment type="caution">
    <text evidence="2">The sequence shown here is derived from an EMBL/GenBank/DDBJ whole genome shotgun (WGS) entry which is preliminary data.</text>
</comment>